<proteinExistence type="predicted"/>
<protein>
    <submittedName>
        <fullName evidence="1">Uncharacterized protein</fullName>
    </submittedName>
</protein>
<keyword evidence="2" id="KW-1185">Reference proteome</keyword>
<sequence>MDRPRFAQHKFESRRENSIFFKLSIIKSNIGM</sequence>
<reference evidence="1" key="2">
    <citation type="submission" date="2022-10" db="EMBL/GenBank/DDBJ databases">
        <authorList>
            <consortium name="ENA_rothamsted_submissions"/>
            <consortium name="culmorum"/>
            <person name="King R."/>
        </authorList>
    </citation>
    <scope>NUCLEOTIDE SEQUENCE</scope>
</reference>
<name>A0A9N9S4E0_9DIPT</name>
<dbReference type="AlphaFoldDB" id="A0A9N9S4E0"/>
<dbReference type="Proteomes" id="UP001153620">
    <property type="component" value="Chromosome 3"/>
</dbReference>
<gene>
    <name evidence="1" type="ORF">CHIRRI_LOCUS11568</name>
</gene>
<reference evidence="1" key="1">
    <citation type="submission" date="2022-01" db="EMBL/GenBank/DDBJ databases">
        <authorList>
            <person name="King R."/>
        </authorList>
    </citation>
    <scope>NUCLEOTIDE SEQUENCE</scope>
</reference>
<accession>A0A9N9S4E0</accession>
<dbReference type="EMBL" id="OU895879">
    <property type="protein sequence ID" value="CAG9808732.1"/>
    <property type="molecule type" value="Genomic_DNA"/>
</dbReference>
<organism evidence="1 2">
    <name type="scientific">Chironomus riparius</name>
    <dbReference type="NCBI Taxonomy" id="315576"/>
    <lineage>
        <taxon>Eukaryota</taxon>
        <taxon>Metazoa</taxon>
        <taxon>Ecdysozoa</taxon>
        <taxon>Arthropoda</taxon>
        <taxon>Hexapoda</taxon>
        <taxon>Insecta</taxon>
        <taxon>Pterygota</taxon>
        <taxon>Neoptera</taxon>
        <taxon>Endopterygota</taxon>
        <taxon>Diptera</taxon>
        <taxon>Nematocera</taxon>
        <taxon>Chironomoidea</taxon>
        <taxon>Chironomidae</taxon>
        <taxon>Chironominae</taxon>
        <taxon>Chironomus</taxon>
    </lineage>
</organism>
<evidence type="ECO:0000313" key="1">
    <source>
        <dbReference type="EMBL" id="CAG9808732.1"/>
    </source>
</evidence>
<evidence type="ECO:0000313" key="2">
    <source>
        <dbReference type="Proteomes" id="UP001153620"/>
    </source>
</evidence>